<dbReference type="EMBL" id="JAAIKB010000005">
    <property type="protein sequence ID" value="NGM21185.1"/>
    <property type="molecule type" value="Genomic_DNA"/>
</dbReference>
<keyword evidence="2" id="KW-1185">Reference proteome</keyword>
<dbReference type="Proteomes" id="UP000475385">
    <property type="component" value="Unassembled WGS sequence"/>
</dbReference>
<dbReference type="RefSeq" id="WP_164695088.1">
    <property type="nucleotide sequence ID" value="NZ_JAAIKB010000005.1"/>
</dbReference>
<accession>A0A6M1LLF9</accession>
<gene>
    <name evidence="1" type="ORF">G3576_14265</name>
</gene>
<evidence type="ECO:0000313" key="1">
    <source>
        <dbReference type="EMBL" id="NGM21185.1"/>
    </source>
</evidence>
<dbReference type="AlphaFoldDB" id="A0A6M1LLF9"/>
<organism evidence="1 2">
    <name type="scientific">Falsiroseomonas algicola</name>
    <dbReference type="NCBI Taxonomy" id="2716930"/>
    <lineage>
        <taxon>Bacteria</taxon>
        <taxon>Pseudomonadati</taxon>
        <taxon>Pseudomonadota</taxon>
        <taxon>Alphaproteobacteria</taxon>
        <taxon>Acetobacterales</taxon>
        <taxon>Roseomonadaceae</taxon>
        <taxon>Falsiroseomonas</taxon>
    </lineage>
</organism>
<protein>
    <submittedName>
        <fullName evidence="1">Uncharacterized protein</fullName>
    </submittedName>
</protein>
<evidence type="ECO:0000313" key="2">
    <source>
        <dbReference type="Proteomes" id="UP000475385"/>
    </source>
</evidence>
<reference evidence="1 2" key="1">
    <citation type="submission" date="2020-02" db="EMBL/GenBank/DDBJ databases">
        <authorList>
            <person name="Kim H.M."/>
            <person name="Jeon C.O."/>
        </authorList>
    </citation>
    <scope>NUCLEOTIDE SEQUENCE [LARGE SCALE GENOMIC DNA]</scope>
    <source>
        <strain evidence="1 2">PeD5</strain>
    </source>
</reference>
<name>A0A6M1LLF9_9PROT</name>
<sequence length="51" mass="5056">MGRLAKSLMLAAGTALAIIALHQGLVVAARGSAGDALRDPARATCGACHAR</sequence>
<comment type="caution">
    <text evidence="1">The sequence shown here is derived from an EMBL/GenBank/DDBJ whole genome shotgun (WGS) entry which is preliminary data.</text>
</comment>
<proteinExistence type="predicted"/>
<reference evidence="1 2" key="2">
    <citation type="submission" date="2020-03" db="EMBL/GenBank/DDBJ databases">
        <title>Roseomonas stagni sp. nov., isolated from pond water in Japan.</title>
        <authorList>
            <person name="Furuhata K."/>
            <person name="Miyamoto H."/>
            <person name="Goto K."/>
        </authorList>
    </citation>
    <scope>NUCLEOTIDE SEQUENCE [LARGE SCALE GENOMIC DNA]</scope>
    <source>
        <strain evidence="1 2">PeD5</strain>
    </source>
</reference>